<feature type="compositionally biased region" description="Basic and acidic residues" evidence="1">
    <location>
        <begin position="237"/>
        <end position="248"/>
    </location>
</feature>
<dbReference type="Pfam" id="PF26639">
    <property type="entry name" value="Het-6_barrel"/>
    <property type="match status" value="1"/>
</dbReference>
<dbReference type="AlphaFoldDB" id="A0A8H3WK48"/>
<reference evidence="2 3" key="1">
    <citation type="submission" date="2019-12" db="EMBL/GenBank/DDBJ databases">
        <title>A genome sequence resource for the geographically widespread anthracnose pathogen Colletotrichum asianum.</title>
        <authorList>
            <person name="Meng Y."/>
        </authorList>
    </citation>
    <scope>NUCLEOTIDE SEQUENCE [LARGE SCALE GENOMIC DNA]</scope>
    <source>
        <strain evidence="2 3">ICMP 18580</strain>
    </source>
</reference>
<dbReference type="PANTHER" id="PTHR24148:SF82">
    <property type="entry name" value="HETEROKARYON INCOMPATIBILITY DOMAIN-CONTAINING PROTEIN"/>
    <property type="match status" value="1"/>
</dbReference>
<comment type="caution">
    <text evidence="2">The sequence shown here is derived from an EMBL/GenBank/DDBJ whole genome shotgun (WGS) entry which is preliminary data.</text>
</comment>
<keyword evidence="3" id="KW-1185">Reference proteome</keyword>
<dbReference type="InterPro" id="IPR052895">
    <property type="entry name" value="HetReg/Transcr_Mod"/>
</dbReference>
<proteinExistence type="predicted"/>
<dbReference type="OrthoDB" id="2157530at2759"/>
<sequence length="418" mass="47303">CDESTFNAILRSSCWTRVWTVQEFANTHVSILCQNSNMVSFAGITKMMRHSSYFHGQLETHRDSYDDCQAFGHMDPLTVSHHALRLYLRLQAAELRDTIFAFRAISTNVFAKIKVDYRRPLRDLFTETSMVVITETNNLYLLYFASLERTSLEGTETGWMPSWSLDFGTKDSHESYRGAHMDQSAKYASASRGSYPLIFFPEPGISLRVLGRSVDVIGNFVSDFDPTDNSLLMKKTAMEKQPRSRVDENDTGSASSASDSRSRLMTLMENFVAIVHRKLGMNTLSEPKMVELLFELLRTVVELADNTPVPIPSLAPNATFRDFLEVLYNDEDLIFRFKFDIGEGRIFFTIDGRAGLGVPRISEGDEIFLVAGLQHPFVLRPHGDNGEYTLVGPAVVTGMMMGELWPDDEHELRDIDIV</sequence>
<feature type="non-terminal residue" evidence="2">
    <location>
        <position position="1"/>
    </location>
</feature>
<dbReference type="PANTHER" id="PTHR24148">
    <property type="entry name" value="ANKYRIN REPEAT DOMAIN-CONTAINING PROTEIN 39 HOMOLOG-RELATED"/>
    <property type="match status" value="1"/>
</dbReference>
<name>A0A8H3WK48_9PEZI</name>
<accession>A0A8H3WK48</accession>
<gene>
    <name evidence="2" type="ORF">GQ607_004537</name>
</gene>
<evidence type="ECO:0000256" key="1">
    <source>
        <dbReference type="SAM" id="MobiDB-lite"/>
    </source>
</evidence>
<dbReference type="Proteomes" id="UP000434172">
    <property type="component" value="Unassembled WGS sequence"/>
</dbReference>
<dbReference type="EMBL" id="WOWK01000018">
    <property type="protein sequence ID" value="KAF0328384.1"/>
    <property type="molecule type" value="Genomic_DNA"/>
</dbReference>
<organism evidence="2 3">
    <name type="scientific">Colletotrichum asianum</name>
    <dbReference type="NCBI Taxonomy" id="702518"/>
    <lineage>
        <taxon>Eukaryota</taxon>
        <taxon>Fungi</taxon>
        <taxon>Dikarya</taxon>
        <taxon>Ascomycota</taxon>
        <taxon>Pezizomycotina</taxon>
        <taxon>Sordariomycetes</taxon>
        <taxon>Hypocreomycetidae</taxon>
        <taxon>Glomerellales</taxon>
        <taxon>Glomerellaceae</taxon>
        <taxon>Colletotrichum</taxon>
        <taxon>Colletotrichum gloeosporioides species complex</taxon>
    </lineage>
</organism>
<evidence type="ECO:0000313" key="3">
    <source>
        <dbReference type="Proteomes" id="UP000434172"/>
    </source>
</evidence>
<feature type="region of interest" description="Disordered" evidence="1">
    <location>
        <begin position="237"/>
        <end position="260"/>
    </location>
</feature>
<protein>
    <submittedName>
        <fullName evidence="2">Heterokaryon incompatibility protein 6, OR allele</fullName>
    </submittedName>
</protein>
<evidence type="ECO:0000313" key="2">
    <source>
        <dbReference type="EMBL" id="KAF0328384.1"/>
    </source>
</evidence>